<feature type="non-terminal residue" evidence="1">
    <location>
        <position position="1"/>
    </location>
</feature>
<accession>A0A225V892</accession>
<organism evidence="1 2">
    <name type="scientific">Phytophthora megakarya</name>
    <dbReference type="NCBI Taxonomy" id="4795"/>
    <lineage>
        <taxon>Eukaryota</taxon>
        <taxon>Sar</taxon>
        <taxon>Stramenopiles</taxon>
        <taxon>Oomycota</taxon>
        <taxon>Peronosporomycetes</taxon>
        <taxon>Peronosporales</taxon>
        <taxon>Peronosporaceae</taxon>
        <taxon>Phytophthora</taxon>
    </lineage>
</organism>
<comment type="caution">
    <text evidence="1">The sequence shown here is derived from an EMBL/GenBank/DDBJ whole genome shotgun (WGS) entry which is preliminary data.</text>
</comment>
<protein>
    <submittedName>
        <fullName evidence="1">Uncharacterized protein</fullName>
    </submittedName>
</protein>
<dbReference type="EMBL" id="NBNE01007447">
    <property type="protein sequence ID" value="OWZ00650.1"/>
    <property type="molecule type" value="Genomic_DNA"/>
</dbReference>
<evidence type="ECO:0000313" key="1">
    <source>
        <dbReference type="EMBL" id="OWZ00650.1"/>
    </source>
</evidence>
<sequence length="41" mass="4304">INCCNCPAVVGGGIAERLAIRFGSWRTPAASITLPHHVTDV</sequence>
<evidence type="ECO:0000313" key="2">
    <source>
        <dbReference type="Proteomes" id="UP000198211"/>
    </source>
</evidence>
<dbReference type="Proteomes" id="UP000198211">
    <property type="component" value="Unassembled WGS sequence"/>
</dbReference>
<proteinExistence type="predicted"/>
<dbReference type="AlphaFoldDB" id="A0A225V892"/>
<keyword evidence="2" id="KW-1185">Reference proteome</keyword>
<reference evidence="2" key="1">
    <citation type="submission" date="2017-03" db="EMBL/GenBank/DDBJ databases">
        <title>Phytopthora megakarya and P. palmivora, two closely related causual agents of cacao black pod achieved similar genome size and gene model numbers by different mechanisms.</title>
        <authorList>
            <person name="Ali S."/>
            <person name="Shao J."/>
            <person name="Larry D.J."/>
            <person name="Kronmiller B."/>
            <person name="Shen D."/>
            <person name="Strem M.D."/>
            <person name="Melnick R.L."/>
            <person name="Guiltinan M.J."/>
            <person name="Tyler B.M."/>
            <person name="Meinhardt L.W."/>
            <person name="Bailey B.A."/>
        </authorList>
    </citation>
    <scope>NUCLEOTIDE SEQUENCE [LARGE SCALE GENOMIC DNA]</scope>
    <source>
        <strain evidence="2">zdho120</strain>
    </source>
</reference>
<gene>
    <name evidence="1" type="ORF">PHMEG_00028116</name>
</gene>
<name>A0A225V892_9STRA</name>